<feature type="transmembrane region" description="Helical" evidence="1">
    <location>
        <begin position="12"/>
        <end position="32"/>
    </location>
</feature>
<comment type="caution">
    <text evidence="2">The sequence shown here is derived from an EMBL/GenBank/DDBJ whole genome shotgun (WGS) entry which is preliminary data.</text>
</comment>
<evidence type="ECO:0000313" key="2">
    <source>
        <dbReference type="EMBL" id="KKO72316.1"/>
    </source>
</evidence>
<dbReference type="PATRIC" id="fig|206506.3.peg.914"/>
<keyword evidence="1" id="KW-1133">Transmembrane helix</keyword>
<evidence type="ECO:0000313" key="4">
    <source>
        <dbReference type="Proteomes" id="UP000078084"/>
    </source>
</evidence>
<reference evidence="2 4" key="1">
    <citation type="submission" date="2015-04" db="EMBL/GenBank/DDBJ databases">
        <title>Genome sequence of Kerstersia gyiorum CG1.</title>
        <authorList>
            <person name="Greninger A.L."/>
            <person name="Kozyreva V."/>
            <person name="Chaturvedi V."/>
        </authorList>
    </citation>
    <scope>NUCLEOTIDE SEQUENCE [LARGE SCALE GENOMIC DNA]</scope>
    <source>
        <strain evidence="2 4">CG1</strain>
    </source>
</reference>
<gene>
    <name evidence="2" type="ORF">AAV32_04210</name>
    <name evidence="3" type="ORF">EV679_1763</name>
</gene>
<dbReference type="OrthoDB" id="9794653at2"/>
<dbReference type="Proteomes" id="UP000078084">
    <property type="component" value="Unassembled WGS sequence"/>
</dbReference>
<keyword evidence="1" id="KW-0472">Membrane</keyword>
<dbReference type="AlphaFoldDB" id="A0A171KTU9"/>
<protein>
    <submittedName>
        <fullName evidence="2">Membrane protein</fullName>
    </submittedName>
    <submittedName>
        <fullName evidence="3">Sugar efflux transporter for intercellular exchange</fullName>
    </submittedName>
</protein>
<evidence type="ECO:0000313" key="5">
    <source>
        <dbReference type="Proteomes" id="UP000292039"/>
    </source>
</evidence>
<proteinExistence type="predicted"/>
<organism evidence="2 4">
    <name type="scientific">Kerstersia gyiorum</name>
    <dbReference type="NCBI Taxonomy" id="206506"/>
    <lineage>
        <taxon>Bacteria</taxon>
        <taxon>Pseudomonadati</taxon>
        <taxon>Pseudomonadota</taxon>
        <taxon>Betaproteobacteria</taxon>
        <taxon>Burkholderiales</taxon>
        <taxon>Alcaligenaceae</taxon>
        <taxon>Kerstersia</taxon>
    </lineage>
</organism>
<dbReference type="GeneID" id="99726409"/>
<accession>A0A171KTU9</accession>
<feature type="transmembrane region" description="Helical" evidence="1">
    <location>
        <begin position="44"/>
        <end position="63"/>
    </location>
</feature>
<reference evidence="3 5" key="2">
    <citation type="submission" date="2019-02" db="EMBL/GenBank/DDBJ databases">
        <title>Genomic Encyclopedia of Type Strains, Phase IV (KMG-IV): sequencing the most valuable type-strain genomes for metagenomic binning, comparative biology and taxonomic classification.</title>
        <authorList>
            <person name="Goeker M."/>
        </authorList>
    </citation>
    <scope>NUCLEOTIDE SEQUENCE [LARGE SCALE GENOMIC DNA]</scope>
    <source>
        <strain evidence="3 5">DSM 16618</strain>
    </source>
</reference>
<feature type="transmembrane region" description="Helical" evidence="1">
    <location>
        <begin position="70"/>
        <end position="90"/>
    </location>
</feature>
<dbReference type="STRING" id="206506.AAV32_04210"/>
<dbReference type="Proteomes" id="UP000292039">
    <property type="component" value="Unassembled WGS sequence"/>
</dbReference>
<sequence length="91" mass="10004">MTKTAGERSWFTILGWVATVTAMAMYVSYIPQISNNLHGMKGNWLQPLVAACNCTLWVVYGLTKQPKRDWPIAIANSPGIVFGLATFVTAL</sequence>
<dbReference type="EMBL" id="SGWZ01000002">
    <property type="protein sequence ID" value="RZS70357.1"/>
    <property type="molecule type" value="Genomic_DNA"/>
</dbReference>
<keyword evidence="1" id="KW-0812">Transmembrane</keyword>
<evidence type="ECO:0000256" key="1">
    <source>
        <dbReference type="SAM" id="Phobius"/>
    </source>
</evidence>
<dbReference type="Gene3D" id="1.20.1280.290">
    <property type="match status" value="1"/>
</dbReference>
<dbReference type="RefSeq" id="WP_068367984.1">
    <property type="nucleotide sequence ID" value="NZ_CBCSEB010000001.1"/>
</dbReference>
<name>A0A171KTU9_9BURK</name>
<dbReference type="EMBL" id="LBNE01000002">
    <property type="protein sequence ID" value="KKO72316.1"/>
    <property type="molecule type" value="Genomic_DNA"/>
</dbReference>
<keyword evidence="4" id="KW-1185">Reference proteome</keyword>
<evidence type="ECO:0000313" key="3">
    <source>
        <dbReference type="EMBL" id="RZS70357.1"/>
    </source>
</evidence>